<dbReference type="GO" id="GO:0005886">
    <property type="term" value="C:plasma membrane"/>
    <property type="evidence" value="ECO:0007669"/>
    <property type="project" value="UniProtKB-UniRule"/>
</dbReference>
<evidence type="ECO:0000256" key="7">
    <source>
        <dbReference type="SAM" id="Coils"/>
    </source>
</evidence>
<dbReference type="SUPFAM" id="SSF109604">
    <property type="entry name" value="HD-domain/PDEase-like"/>
    <property type="match status" value="1"/>
</dbReference>
<comment type="function">
    <text evidence="5">Endoribonuclease that initiates mRNA decay.</text>
</comment>
<evidence type="ECO:0000256" key="6">
    <source>
        <dbReference type="NCBIfam" id="TIGR03319"/>
    </source>
</evidence>
<sequence length="488" mass="52968">MPTSVIVLVLLGASLVALLLVLFARREARAEREAGRREAESLREDARARLTEAKRREELALAREAEIAADHRQAQQYARSLEERAAVVVRDEKRLAQERAHVDQERAAALADVAGTTPEEAREELRAALVAEARAKAAGEVRRIERRTRDQADLRAREILVDAMQRQAQATSTEHGTTWVDLPSEEMKGRIIGREGRNIRAFEALTGVNVLVEEGVNAVQLSCFDPERREIAEVMLAALVQDGRIQPQRVEAAYARAVAGASQRHRDAGLDAIAAAGISAVPAEMVEVLGRLRLRTSYGQNVLAHLVESAQLAEDIARAVGADVEVARRAAFLHDIGKAFTHDLPGTHAAVGARFAAEHGEEPLVVAAIAAHHDEVPQESVEGVIVQVADALSAARPGARREDLDAYVSRMETLEELVAAHEGVTRVLAMSAGREVRVIVEPDEVDDEGTQALARTIAGHISKEFTFPGEIKVTVIRELRADAVAGQA</sequence>
<organism evidence="9 10">
    <name type="scientific">Demequina lignilytica</name>
    <dbReference type="NCBI Taxonomy" id="3051663"/>
    <lineage>
        <taxon>Bacteria</taxon>
        <taxon>Bacillati</taxon>
        <taxon>Actinomycetota</taxon>
        <taxon>Actinomycetes</taxon>
        <taxon>Micrococcales</taxon>
        <taxon>Demequinaceae</taxon>
        <taxon>Demequina</taxon>
    </lineage>
</organism>
<reference evidence="9" key="1">
    <citation type="submission" date="2023-06" db="EMBL/GenBank/DDBJ databases">
        <title>Sysu t00039.</title>
        <authorList>
            <person name="Gao L."/>
            <person name="Fang B.-Z."/>
            <person name="Li W.-J."/>
        </authorList>
    </citation>
    <scope>NUCLEOTIDE SEQUENCE</scope>
    <source>
        <strain evidence="9">SYSU T00039</strain>
    </source>
</reference>
<feature type="domain" description="HD" evidence="8">
    <location>
        <begin position="302"/>
        <end position="395"/>
    </location>
</feature>
<protein>
    <recommendedName>
        <fullName evidence="5 6">Ribonuclease Y</fullName>
        <shortName evidence="5">RNase Y</shortName>
        <ecNumber evidence="5 6">3.1.-.-</ecNumber>
    </recommendedName>
</protein>
<dbReference type="SUPFAM" id="SSF54791">
    <property type="entry name" value="Eukaryotic type KH-domain (KH-domain type I)"/>
    <property type="match status" value="1"/>
</dbReference>
<dbReference type="PROSITE" id="PS50084">
    <property type="entry name" value="KH_TYPE_1"/>
    <property type="match status" value="1"/>
</dbReference>
<dbReference type="InterPro" id="IPR004088">
    <property type="entry name" value="KH_dom_type_1"/>
</dbReference>
<dbReference type="SMART" id="SM00322">
    <property type="entry name" value="KH"/>
    <property type="match status" value="1"/>
</dbReference>
<dbReference type="Proteomes" id="UP001172737">
    <property type="component" value="Unassembled WGS sequence"/>
</dbReference>
<evidence type="ECO:0000256" key="2">
    <source>
        <dbReference type="ARBA" id="ARBA00022759"/>
    </source>
</evidence>
<keyword evidence="2 5" id="KW-0255">Endonuclease</keyword>
<dbReference type="CDD" id="cd00077">
    <property type="entry name" value="HDc"/>
    <property type="match status" value="1"/>
</dbReference>
<dbReference type="PANTHER" id="PTHR12826:SF15">
    <property type="entry name" value="RIBONUCLEASE Y"/>
    <property type="match status" value="1"/>
</dbReference>
<proteinExistence type="inferred from homology"/>
<dbReference type="GO" id="GO:0006402">
    <property type="term" value="P:mRNA catabolic process"/>
    <property type="evidence" value="ECO:0007669"/>
    <property type="project" value="UniProtKB-UniRule"/>
</dbReference>
<keyword evidence="1 5" id="KW-0540">Nuclease</keyword>
<dbReference type="EMBL" id="JAUHPX010000002">
    <property type="protein sequence ID" value="MDN4487317.1"/>
    <property type="molecule type" value="Genomic_DNA"/>
</dbReference>
<evidence type="ECO:0000313" key="10">
    <source>
        <dbReference type="Proteomes" id="UP001172737"/>
    </source>
</evidence>
<dbReference type="SMART" id="SM00471">
    <property type="entry name" value="HDc"/>
    <property type="match status" value="1"/>
</dbReference>
<name>A0AAW7M273_9MICO</name>
<evidence type="ECO:0000256" key="3">
    <source>
        <dbReference type="ARBA" id="ARBA00022801"/>
    </source>
</evidence>
<dbReference type="GO" id="GO:0016787">
    <property type="term" value="F:hydrolase activity"/>
    <property type="evidence" value="ECO:0007669"/>
    <property type="project" value="UniProtKB-KW"/>
</dbReference>
<dbReference type="InterPro" id="IPR022711">
    <property type="entry name" value="RNase_Y_N"/>
</dbReference>
<dbReference type="InterPro" id="IPR004087">
    <property type="entry name" value="KH_dom"/>
</dbReference>
<dbReference type="InterPro" id="IPR006675">
    <property type="entry name" value="HDIG_dom"/>
</dbReference>
<dbReference type="InterPro" id="IPR036612">
    <property type="entry name" value="KH_dom_type_1_sf"/>
</dbReference>
<dbReference type="PANTHER" id="PTHR12826">
    <property type="entry name" value="RIBONUCLEASE Y"/>
    <property type="match status" value="1"/>
</dbReference>
<dbReference type="InterPro" id="IPR003607">
    <property type="entry name" value="HD/PDEase_dom"/>
</dbReference>
<dbReference type="EC" id="3.1.-.-" evidence="5 6"/>
<dbReference type="GO" id="GO:0003723">
    <property type="term" value="F:RNA binding"/>
    <property type="evidence" value="ECO:0007669"/>
    <property type="project" value="UniProtKB-UniRule"/>
</dbReference>
<feature type="coiled-coil region" evidence="7">
    <location>
        <begin position="25"/>
        <end position="63"/>
    </location>
</feature>
<dbReference type="Pfam" id="PF12072">
    <property type="entry name" value="RNase_Y_N"/>
    <property type="match status" value="1"/>
</dbReference>
<dbReference type="Pfam" id="PF00013">
    <property type="entry name" value="KH_1"/>
    <property type="match status" value="1"/>
</dbReference>
<dbReference type="RefSeq" id="WP_301118386.1">
    <property type="nucleotide sequence ID" value="NZ_JAUHPX010000002.1"/>
</dbReference>
<keyword evidence="4 5" id="KW-0694">RNA-binding</keyword>
<dbReference type="NCBIfam" id="TIGR00277">
    <property type="entry name" value="HDIG"/>
    <property type="match status" value="1"/>
</dbReference>
<comment type="similarity">
    <text evidence="5">Belongs to the RNase Y family.</text>
</comment>
<dbReference type="InterPro" id="IPR006674">
    <property type="entry name" value="HD_domain"/>
</dbReference>
<evidence type="ECO:0000256" key="5">
    <source>
        <dbReference type="HAMAP-Rule" id="MF_00335"/>
    </source>
</evidence>
<keyword evidence="7" id="KW-0175">Coiled coil</keyword>
<evidence type="ECO:0000313" key="9">
    <source>
        <dbReference type="EMBL" id="MDN4487317.1"/>
    </source>
</evidence>
<evidence type="ECO:0000256" key="1">
    <source>
        <dbReference type="ARBA" id="ARBA00022722"/>
    </source>
</evidence>
<dbReference type="InterPro" id="IPR017705">
    <property type="entry name" value="Ribonuclease_Y"/>
</dbReference>
<evidence type="ECO:0000256" key="4">
    <source>
        <dbReference type="ARBA" id="ARBA00022884"/>
    </source>
</evidence>
<dbReference type="Pfam" id="PF01966">
    <property type="entry name" value="HD"/>
    <property type="match status" value="1"/>
</dbReference>
<dbReference type="NCBIfam" id="TIGR03319">
    <property type="entry name" value="RNase_Y"/>
    <property type="match status" value="1"/>
</dbReference>
<dbReference type="Gene3D" id="1.10.3210.10">
    <property type="entry name" value="Hypothetical protein af1432"/>
    <property type="match status" value="1"/>
</dbReference>
<evidence type="ECO:0000259" key="8">
    <source>
        <dbReference type="PROSITE" id="PS51831"/>
    </source>
</evidence>
<dbReference type="HAMAP" id="MF_00335">
    <property type="entry name" value="RNase_Y"/>
    <property type="match status" value="1"/>
</dbReference>
<keyword evidence="10" id="KW-1185">Reference proteome</keyword>
<accession>A0AAW7M273</accession>
<dbReference type="GO" id="GO:0004521">
    <property type="term" value="F:RNA endonuclease activity"/>
    <property type="evidence" value="ECO:0007669"/>
    <property type="project" value="UniProtKB-UniRule"/>
</dbReference>
<comment type="caution">
    <text evidence="9">The sequence shown here is derived from an EMBL/GenBank/DDBJ whole genome shotgun (WGS) entry which is preliminary data.</text>
</comment>
<dbReference type="CDD" id="cd22431">
    <property type="entry name" value="KH-I_RNaseY"/>
    <property type="match status" value="1"/>
</dbReference>
<dbReference type="PROSITE" id="PS51831">
    <property type="entry name" value="HD"/>
    <property type="match status" value="1"/>
</dbReference>
<keyword evidence="3 5" id="KW-0378">Hydrolase</keyword>
<gene>
    <name evidence="5 9" type="primary">rny</name>
    <name evidence="9" type="ORF">QQX10_03950</name>
</gene>
<dbReference type="AlphaFoldDB" id="A0AAW7M273"/>